<dbReference type="Gene3D" id="3.30.450.20">
    <property type="entry name" value="PAS domain"/>
    <property type="match status" value="1"/>
</dbReference>
<accession>A0AAX2H1L7</accession>
<reference evidence="2 4" key="1">
    <citation type="submission" date="2016-02" db="EMBL/GenBank/DDBJ databases">
        <authorList>
            <person name="Holder M.E."/>
            <person name="Ajami N.J."/>
            <person name="Petrosino J.F."/>
        </authorList>
    </citation>
    <scope>NUCLEOTIDE SEQUENCE [LARGE SCALE GENOMIC DNA]</scope>
    <source>
        <strain evidence="2 4">CCUG 32990</strain>
    </source>
</reference>
<dbReference type="RefSeq" id="WP_066430315.1">
    <property type="nucleotide sequence ID" value="NZ_CP014227.1"/>
</dbReference>
<evidence type="ECO:0000313" key="5">
    <source>
        <dbReference type="Proteomes" id="UP000215539"/>
    </source>
</evidence>
<proteinExistence type="predicted"/>
<keyword evidence="4" id="KW-1185">Reference proteome</keyword>
<evidence type="ECO:0000313" key="2">
    <source>
        <dbReference type="EMBL" id="AMD85584.1"/>
    </source>
</evidence>
<evidence type="ECO:0000259" key="1">
    <source>
        <dbReference type="Pfam" id="PF08447"/>
    </source>
</evidence>
<keyword evidence="3" id="KW-0675">Receptor</keyword>
<dbReference type="Proteomes" id="UP000065822">
    <property type="component" value="Chromosome"/>
</dbReference>
<feature type="domain" description="PAS fold-3" evidence="1">
    <location>
        <begin position="35"/>
        <end position="105"/>
    </location>
</feature>
<protein>
    <submittedName>
        <fullName evidence="3">Aerotaxis receptor</fullName>
    </submittedName>
    <submittedName>
        <fullName evidence="2">Chemotaxis protein</fullName>
    </submittedName>
</protein>
<reference evidence="3 5" key="2">
    <citation type="submission" date="2017-06" db="EMBL/GenBank/DDBJ databases">
        <authorList>
            <consortium name="Pathogen Informatics"/>
        </authorList>
    </citation>
    <scope>NUCLEOTIDE SEQUENCE [LARGE SCALE GENOMIC DNA]</scope>
    <source>
        <strain evidence="3 5">NCTC12947</strain>
    </source>
</reference>
<dbReference type="EMBL" id="CP014227">
    <property type="protein sequence ID" value="AMD85584.1"/>
    <property type="molecule type" value="Genomic_DNA"/>
</dbReference>
<dbReference type="Pfam" id="PF08447">
    <property type="entry name" value="PAS_3"/>
    <property type="match status" value="1"/>
</dbReference>
<dbReference type="SUPFAM" id="SSF55785">
    <property type="entry name" value="PYP-like sensor domain (PAS domain)"/>
    <property type="match status" value="1"/>
</dbReference>
<dbReference type="NCBIfam" id="TIGR00229">
    <property type="entry name" value="sensory_box"/>
    <property type="match status" value="1"/>
</dbReference>
<evidence type="ECO:0000313" key="4">
    <source>
        <dbReference type="Proteomes" id="UP000065822"/>
    </source>
</evidence>
<dbReference type="InterPro" id="IPR000014">
    <property type="entry name" value="PAS"/>
</dbReference>
<dbReference type="InterPro" id="IPR013655">
    <property type="entry name" value="PAS_fold_3"/>
</dbReference>
<dbReference type="InterPro" id="IPR035965">
    <property type="entry name" value="PAS-like_dom_sf"/>
</dbReference>
<gene>
    <name evidence="3" type="primary">aer_4</name>
    <name evidence="2" type="ORF">AXF12_08715</name>
    <name evidence="3" type="ORF">SAMEA44541418_02421</name>
</gene>
<name>A0AAX2H1L7_9FLAO</name>
<dbReference type="EMBL" id="LT906449">
    <property type="protein sequence ID" value="SNV16937.1"/>
    <property type="molecule type" value="Genomic_DNA"/>
</dbReference>
<dbReference type="Proteomes" id="UP000215539">
    <property type="component" value="Chromosome 1"/>
</dbReference>
<sequence>MSEQIIDRPTPINEEVSWDKTRTIISTTDRAGIITDVNQAFVDTCEYSPAELLGKPHNIVRHPDMPKIIFKILWDNIAMGRNFHAIVKNLTKSGKYYWGIVNFEVGRNILGEVVTIMAKRKAVPENVIKDHIEPLYATLLKLEKIGDMELSNRYFKGFLEKQGKSYIEYIMDIMDQSKREVYFEPVINIEQAHTELVATDVSDVVFAEQATDLSPERKSFFEKLFATT</sequence>
<dbReference type="AlphaFoldDB" id="A0AAX2H1L7"/>
<organism evidence="3 5">
    <name type="scientific">Capnocytophaga haemolytica</name>
    <dbReference type="NCBI Taxonomy" id="45243"/>
    <lineage>
        <taxon>Bacteria</taxon>
        <taxon>Pseudomonadati</taxon>
        <taxon>Bacteroidota</taxon>
        <taxon>Flavobacteriia</taxon>
        <taxon>Flavobacteriales</taxon>
        <taxon>Flavobacteriaceae</taxon>
        <taxon>Capnocytophaga</taxon>
    </lineage>
</organism>
<evidence type="ECO:0000313" key="3">
    <source>
        <dbReference type="EMBL" id="SNV16937.1"/>
    </source>
</evidence>
<dbReference type="CDD" id="cd00130">
    <property type="entry name" value="PAS"/>
    <property type="match status" value="1"/>
</dbReference>
<dbReference type="KEGG" id="chg:AXF12_08715"/>